<evidence type="ECO:0000256" key="6">
    <source>
        <dbReference type="ARBA" id="ARBA00023239"/>
    </source>
</evidence>
<sequence>MRRKIELTNKLGFTAGAVVLAGNILFWWVLDADVRLFLLLSAAASAYASTPLFNRICWYDVSRGLLTFLPPLFIIAAAGIVSDAPLTSFKFALLSVIAVPLLVFGVEEPRKMSAGVAWVVLSLAGMDAMMPLIPTLPGLAANRLDGSLSVTINATVSCLLFTFSFVYFQRLNIRAERQLEAERGKSERLLLNVLPRRIADTLKESDETIAEHFDSTSILFADIVGFTPLAARVSASAVVELLNELFSEFDRLAERLGVEKIKTIGDCYMAAAGVPTPRSDHAEALTRFALAMQEHMKGVRFAGGALALRVGIHSGPVTAGVIGRKRFIYDLWGHTVNVASRMESQGRAGAIQITSATHARIEGDFECVSGGVLDVKGTGEMPVWHVLGPARSRAE</sequence>
<dbReference type="InterPro" id="IPR050401">
    <property type="entry name" value="Cyclic_nucleotide_synthase"/>
</dbReference>
<protein>
    <submittedName>
        <fullName evidence="10">Adenylate/guanylate cyclase domain-containing protein</fullName>
    </submittedName>
</protein>
<dbReference type="Gene3D" id="3.30.70.1230">
    <property type="entry name" value="Nucleotide cyclase"/>
    <property type="match status" value="1"/>
</dbReference>
<evidence type="ECO:0000256" key="2">
    <source>
        <dbReference type="ARBA" id="ARBA00022692"/>
    </source>
</evidence>
<comment type="subcellular location">
    <subcellularLocation>
        <location evidence="1">Membrane</location>
    </subcellularLocation>
</comment>
<dbReference type="SMART" id="SM00044">
    <property type="entry name" value="CYCc"/>
    <property type="match status" value="1"/>
</dbReference>
<dbReference type="InterPro" id="IPR001054">
    <property type="entry name" value="A/G_cyclase"/>
</dbReference>
<dbReference type="Pfam" id="PF00211">
    <property type="entry name" value="Guanylate_cyc"/>
    <property type="match status" value="1"/>
</dbReference>
<feature type="transmembrane region" description="Helical" evidence="8">
    <location>
        <begin position="65"/>
        <end position="82"/>
    </location>
</feature>
<proteinExistence type="inferred from homology"/>
<keyword evidence="4 8" id="KW-1133">Transmembrane helix</keyword>
<feature type="transmembrane region" description="Helical" evidence="8">
    <location>
        <begin position="88"/>
        <end position="106"/>
    </location>
</feature>
<feature type="transmembrane region" description="Helical" evidence="8">
    <location>
        <begin position="118"/>
        <end position="136"/>
    </location>
</feature>
<feature type="transmembrane region" description="Helical" evidence="8">
    <location>
        <begin position="148"/>
        <end position="168"/>
    </location>
</feature>
<evidence type="ECO:0000256" key="5">
    <source>
        <dbReference type="ARBA" id="ARBA00023136"/>
    </source>
</evidence>
<organism evidence="10 11">
    <name type="scientific">Nannocystis punicea</name>
    <dbReference type="NCBI Taxonomy" id="2995304"/>
    <lineage>
        <taxon>Bacteria</taxon>
        <taxon>Pseudomonadati</taxon>
        <taxon>Myxococcota</taxon>
        <taxon>Polyangia</taxon>
        <taxon>Nannocystales</taxon>
        <taxon>Nannocystaceae</taxon>
        <taxon>Nannocystis</taxon>
    </lineage>
</organism>
<keyword evidence="11" id="KW-1185">Reference proteome</keyword>
<dbReference type="SUPFAM" id="SSF55073">
    <property type="entry name" value="Nucleotide cyclase"/>
    <property type="match status" value="1"/>
</dbReference>
<name>A0ABY7GX97_9BACT</name>
<feature type="transmembrane region" description="Helical" evidence="8">
    <location>
        <begin position="36"/>
        <end position="53"/>
    </location>
</feature>
<evidence type="ECO:0000313" key="11">
    <source>
        <dbReference type="Proteomes" id="UP001164459"/>
    </source>
</evidence>
<keyword evidence="2 8" id="KW-0812">Transmembrane</keyword>
<evidence type="ECO:0000259" key="9">
    <source>
        <dbReference type="PROSITE" id="PS50125"/>
    </source>
</evidence>
<dbReference type="PROSITE" id="PS50125">
    <property type="entry name" value="GUANYLATE_CYCLASE_2"/>
    <property type="match status" value="1"/>
</dbReference>
<evidence type="ECO:0000313" key="10">
    <source>
        <dbReference type="EMBL" id="WAS91582.1"/>
    </source>
</evidence>
<dbReference type="RefSeq" id="WP_269033944.1">
    <property type="nucleotide sequence ID" value="NZ_CP114040.1"/>
</dbReference>
<dbReference type="InterPro" id="IPR029787">
    <property type="entry name" value="Nucleotide_cyclase"/>
</dbReference>
<keyword evidence="3" id="KW-0547">Nucleotide-binding</keyword>
<dbReference type="EMBL" id="CP114040">
    <property type="protein sequence ID" value="WAS91582.1"/>
    <property type="molecule type" value="Genomic_DNA"/>
</dbReference>
<reference evidence="10" key="1">
    <citation type="submission" date="2022-11" db="EMBL/GenBank/DDBJ databases">
        <title>Minimal conservation of predation-associated metabolite biosynthetic gene clusters underscores biosynthetic potential of Myxococcota including descriptions for ten novel species: Archangium lansinium sp. nov., Myxococcus landrumus sp. nov., Nannocystis bai.</title>
        <authorList>
            <person name="Ahearne A."/>
            <person name="Stevens C."/>
            <person name="Dowd S."/>
        </authorList>
    </citation>
    <scope>NUCLEOTIDE SEQUENCE</scope>
    <source>
        <strain evidence="10">Fl3</strain>
    </source>
</reference>
<feature type="transmembrane region" description="Helical" evidence="8">
    <location>
        <begin position="12"/>
        <end position="30"/>
    </location>
</feature>
<evidence type="ECO:0000256" key="4">
    <source>
        <dbReference type="ARBA" id="ARBA00022989"/>
    </source>
</evidence>
<dbReference type="PANTHER" id="PTHR11920">
    <property type="entry name" value="GUANYLYL CYCLASE"/>
    <property type="match status" value="1"/>
</dbReference>
<comment type="similarity">
    <text evidence="7">Belongs to the adenylyl cyclase class-4/guanylyl cyclase family.</text>
</comment>
<gene>
    <name evidence="10" type="ORF">O0S08_35830</name>
</gene>
<evidence type="ECO:0000256" key="8">
    <source>
        <dbReference type="SAM" id="Phobius"/>
    </source>
</evidence>
<dbReference type="Proteomes" id="UP001164459">
    <property type="component" value="Chromosome"/>
</dbReference>
<keyword evidence="6 7" id="KW-0456">Lyase</keyword>
<dbReference type="CDD" id="cd07302">
    <property type="entry name" value="CHD"/>
    <property type="match status" value="1"/>
</dbReference>
<evidence type="ECO:0000256" key="3">
    <source>
        <dbReference type="ARBA" id="ARBA00022741"/>
    </source>
</evidence>
<dbReference type="PANTHER" id="PTHR11920:SF335">
    <property type="entry name" value="GUANYLATE CYCLASE"/>
    <property type="match status" value="1"/>
</dbReference>
<dbReference type="InterPro" id="IPR018297">
    <property type="entry name" value="A/G_cyclase_CS"/>
</dbReference>
<evidence type="ECO:0000256" key="1">
    <source>
        <dbReference type="ARBA" id="ARBA00004370"/>
    </source>
</evidence>
<accession>A0ABY7GX97</accession>
<dbReference type="PROSITE" id="PS00452">
    <property type="entry name" value="GUANYLATE_CYCLASE_1"/>
    <property type="match status" value="1"/>
</dbReference>
<feature type="domain" description="Guanylate cyclase" evidence="9">
    <location>
        <begin position="217"/>
        <end position="343"/>
    </location>
</feature>
<evidence type="ECO:0000256" key="7">
    <source>
        <dbReference type="RuleBase" id="RU000405"/>
    </source>
</evidence>
<keyword evidence="5 8" id="KW-0472">Membrane</keyword>